<feature type="signal peptide" evidence="1">
    <location>
        <begin position="1"/>
        <end position="20"/>
    </location>
</feature>
<organism evidence="2 3">
    <name type="scientific">Paludibaculum fermentans</name>
    <dbReference type="NCBI Taxonomy" id="1473598"/>
    <lineage>
        <taxon>Bacteria</taxon>
        <taxon>Pseudomonadati</taxon>
        <taxon>Acidobacteriota</taxon>
        <taxon>Terriglobia</taxon>
        <taxon>Bryobacterales</taxon>
        <taxon>Bryobacteraceae</taxon>
        <taxon>Paludibaculum</taxon>
    </lineage>
</organism>
<protein>
    <submittedName>
        <fullName evidence="2">Uncharacterized protein</fullName>
    </submittedName>
</protein>
<dbReference type="KEGG" id="pfer:IRI77_36620"/>
<proteinExistence type="predicted"/>
<name>A0A7S7NQZ0_PALFE</name>
<keyword evidence="3" id="KW-1185">Reference proteome</keyword>
<dbReference type="RefSeq" id="WP_194449865.1">
    <property type="nucleotide sequence ID" value="NZ_CP063849.1"/>
</dbReference>
<evidence type="ECO:0000313" key="3">
    <source>
        <dbReference type="Proteomes" id="UP000593892"/>
    </source>
</evidence>
<sequence>MNTLLIILKMLPLVLTAVRAVEDAIPLPGQGKKKLDLVLDILRTAYDGSMDVAREFSWEKLVTVVVPMINKIVGLHNELGLFQKPEKA</sequence>
<dbReference type="AlphaFoldDB" id="A0A7S7NQZ0"/>
<feature type="chain" id="PRO_5032299609" evidence="1">
    <location>
        <begin position="21"/>
        <end position="88"/>
    </location>
</feature>
<evidence type="ECO:0000313" key="2">
    <source>
        <dbReference type="EMBL" id="QOY88202.1"/>
    </source>
</evidence>
<reference evidence="2 3" key="1">
    <citation type="submission" date="2020-10" db="EMBL/GenBank/DDBJ databases">
        <title>Complete genome sequence of Paludibaculum fermentans P105T, a facultatively anaerobic acidobacterium capable of dissimilatory Fe(III) reduction.</title>
        <authorList>
            <person name="Dedysh S.N."/>
            <person name="Beletsky A.V."/>
            <person name="Kulichevskaya I.S."/>
            <person name="Mardanov A.V."/>
            <person name="Ravin N.V."/>
        </authorList>
    </citation>
    <scope>NUCLEOTIDE SEQUENCE [LARGE SCALE GENOMIC DNA]</scope>
    <source>
        <strain evidence="2 3">P105</strain>
    </source>
</reference>
<evidence type="ECO:0000256" key="1">
    <source>
        <dbReference type="SAM" id="SignalP"/>
    </source>
</evidence>
<gene>
    <name evidence="2" type="ORF">IRI77_36620</name>
</gene>
<dbReference type="EMBL" id="CP063849">
    <property type="protein sequence ID" value="QOY88202.1"/>
    <property type="molecule type" value="Genomic_DNA"/>
</dbReference>
<keyword evidence="1" id="KW-0732">Signal</keyword>
<accession>A0A7S7NQZ0</accession>
<dbReference type="Proteomes" id="UP000593892">
    <property type="component" value="Chromosome"/>
</dbReference>